<evidence type="ECO:0008006" key="3">
    <source>
        <dbReference type="Google" id="ProtNLM"/>
    </source>
</evidence>
<dbReference type="Proteomes" id="UP001244341">
    <property type="component" value="Chromosome 13b"/>
</dbReference>
<organism evidence="1 2">
    <name type="scientific">Tetradesmus obliquus</name>
    <name type="common">Green alga</name>
    <name type="synonym">Acutodesmus obliquus</name>
    <dbReference type="NCBI Taxonomy" id="3088"/>
    <lineage>
        <taxon>Eukaryota</taxon>
        <taxon>Viridiplantae</taxon>
        <taxon>Chlorophyta</taxon>
        <taxon>core chlorophytes</taxon>
        <taxon>Chlorophyceae</taxon>
        <taxon>CS clade</taxon>
        <taxon>Sphaeropleales</taxon>
        <taxon>Scenedesmaceae</taxon>
        <taxon>Tetradesmus</taxon>
    </lineage>
</organism>
<protein>
    <recommendedName>
        <fullName evidence="3">CHCH domain-containing protein</fullName>
    </recommendedName>
</protein>
<evidence type="ECO:0000313" key="1">
    <source>
        <dbReference type="EMBL" id="WIA21582.1"/>
    </source>
</evidence>
<dbReference type="SUPFAM" id="SSF47072">
    <property type="entry name" value="Cysteine alpha-hairpin motif"/>
    <property type="match status" value="1"/>
</dbReference>
<evidence type="ECO:0000313" key="2">
    <source>
        <dbReference type="Proteomes" id="UP001244341"/>
    </source>
</evidence>
<accession>A0ABY8UK00</accession>
<name>A0ABY8UK00_TETOB</name>
<sequence>MRKDPCYYKYEEALQCLDKNDYQQDLCAEAFQAFKACRAHQMTTGVTATNLFKASSAAFSRHPTSDTVRLPPAAATALPRFCSTR</sequence>
<gene>
    <name evidence="1" type="ORF">OEZ85_000771</name>
</gene>
<dbReference type="PROSITE" id="PS51808">
    <property type="entry name" value="CHCH"/>
    <property type="match status" value="1"/>
</dbReference>
<dbReference type="EMBL" id="CP126220">
    <property type="protein sequence ID" value="WIA21582.1"/>
    <property type="molecule type" value="Genomic_DNA"/>
</dbReference>
<dbReference type="Gene3D" id="1.10.287.1130">
    <property type="entry name" value="CytochromE C oxidase copper chaperone"/>
    <property type="match status" value="1"/>
</dbReference>
<dbReference type="InterPro" id="IPR009069">
    <property type="entry name" value="Cys_alpha_HP_mot_SF"/>
</dbReference>
<proteinExistence type="predicted"/>
<keyword evidence="2" id="KW-1185">Reference proteome</keyword>
<reference evidence="1 2" key="1">
    <citation type="submission" date="2023-05" db="EMBL/GenBank/DDBJ databases">
        <title>A 100% complete, gapless, phased diploid assembly of the Scenedesmus obliquus UTEX 3031 genome.</title>
        <authorList>
            <person name="Biondi T.C."/>
            <person name="Hanschen E.R."/>
            <person name="Kwon T."/>
            <person name="Eng W."/>
            <person name="Kruse C.P.S."/>
            <person name="Koehler S.I."/>
            <person name="Kunde Y."/>
            <person name="Gleasner C.D."/>
            <person name="You Mak K.T."/>
            <person name="Polle J."/>
            <person name="Hovde B.T."/>
            <person name="Starkenburg S.R."/>
        </authorList>
    </citation>
    <scope>NUCLEOTIDE SEQUENCE [LARGE SCALE GENOMIC DNA]</scope>
    <source>
        <strain evidence="1 2">DOE0152z</strain>
    </source>
</reference>